<dbReference type="Proteomes" id="UP000824469">
    <property type="component" value="Unassembled WGS sequence"/>
</dbReference>
<organism evidence="2 3">
    <name type="scientific">Taxus chinensis</name>
    <name type="common">Chinese yew</name>
    <name type="synonym">Taxus wallichiana var. chinensis</name>
    <dbReference type="NCBI Taxonomy" id="29808"/>
    <lineage>
        <taxon>Eukaryota</taxon>
        <taxon>Viridiplantae</taxon>
        <taxon>Streptophyta</taxon>
        <taxon>Embryophyta</taxon>
        <taxon>Tracheophyta</taxon>
        <taxon>Spermatophyta</taxon>
        <taxon>Pinopsida</taxon>
        <taxon>Pinidae</taxon>
        <taxon>Conifers II</taxon>
        <taxon>Cupressales</taxon>
        <taxon>Taxaceae</taxon>
        <taxon>Taxus</taxon>
    </lineage>
</organism>
<accession>A0AA38GF61</accession>
<keyword evidence="3" id="KW-1185">Reference proteome</keyword>
<feature type="non-terminal residue" evidence="2">
    <location>
        <position position="1"/>
    </location>
</feature>
<comment type="caution">
    <text evidence="2">The sequence shown here is derived from an EMBL/GenBank/DDBJ whole genome shotgun (WGS) entry which is preliminary data.</text>
</comment>
<reference evidence="2 3" key="1">
    <citation type="journal article" date="2021" name="Nat. Plants">
        <title>The Taxus genome provides insights into paclitaxel biosynthesis.</title>
        <authorList>
            <person name="Xiong X."/>
            <person name="Gou J."/>
            <person name="Liao Q."/>
            <person name="Li Y."/>
            <person name="Zhou Q."/>
            <person name="Bi G."/>
            <person name="Li C."/>
            <person name="Du R."/>
            <person name="Wang X."/>
            <person name="Sun T."/>
            <person name="Guo L."/>
            <person name="Liang H."/>
            <person name="Lu P."/>
            <person name="Wu Y."/>
            <person name="Zhang Z."/>
            <person name="Ro D.K."/>
            <person name="Shang Y."/>
            <person name="Huang S."/>
            <person name="Yan J."/>
        </authorList>
    </citation>
    <scope>NUCLEOTIDE SEQUENCE [LARGE SCALE GENOMIC DNA]</scope>
    <source>
        <strain evidence="2">Ta-2019</strain>
    </source>
</reference>
<feature type="compositionally biased region" description="Polar residues" evidence="1">
    <location>
        <begin position="17"/>
        <end position="28"/>
    </location>
</feature>
<feature type="non-terminal residue" evidence="2">
    <location>
        <position position="52"/>
    </location>
</feature>
<evidence type="ECO:0000256" key="1">
    <source>
        <dbReference type="SAM" id="MobiDB-lite"/>
    </source>
</evidence>
<gene>
    <name evidence="2" type="ORF">KI387_016971</name>
</gene>
<name>A0AA38GF61_TAXCH</name>
<sequence length="52" mass="5525">TGAPLSDSRARGEHTSVRSASDGDTSRSGGAKPRVSDAFYYTRSWSTDCASR</sequence>
<dbReference type="EMBL" id="JAHRHJ020000003">
    <property type="protein sequence ID" value="KAH9322332.1"/>
    <property type="molecule type" value="Genomic_DNA"/>
</dbReference>
<dbReference type="AlphaFoldDB" id="A0AA38GF61"/>
<feature type="region of interest" description="Disordered" evidence="1">
    <location>
        <begin position="1"/>
        <end position="34"/>
    </location>
</feature>
<evidence type="ECO:0000313" key="2">
    <source>
        <dbReference type="EMBL" id="KAH9322332.1"/>
    </source>
</evidence>
<evidence type="ECO:0000313" key="3">
    <source>
        <dbReference type="Proteomes" id="UP000824469"/>
    </source>
</evidence>
<proteinExistence type="predicted"/>
<protein>
    <submittedName>
        <fullName evidence="2">Uncharacterized protein</fullName>
    </submittedName>
</protein>